<keyword evidence="1" id="KW-0812">Transmembrane</keyword>
<feature type="transmembrane region" description="Helical" evidence="1">
    <location>
        <begin position="263"/>
        <end position="282"/>
    </location>
</feature>
<dbReference type="Proteomes" id="UP000885771">
    <property type="component" value="Unassembled WGS sequence"/>
</dbReference>
<evidence type="ECO:0000256" key="1">
    <source>
        <dbReference type="SAM" id="Phobius"/>
    </source>
</evidence>
<feature type="transmembrane region" description="Helical" evidence="1">
    <location>
        <begin position="43"/>
        <end position="70"/>
    </location>
</feature>
<feature type="transmembrane region" description="Helical" evidence="1">
    <location>
        <begin position="82"/>
        <end position="103"/>
    </location>
</feature>
<organism evidence="2">
    <name type="scientific">Caldithrix abyssi</name>
    <dbReference type="NCBI Taxonomy" id="187145"/>
    <lineage>
        <taxon>Bacteria</taxon>
        <taxon>Pseudomonadati</taxon>
        <taxon>Calditrichota</taxon>
        <taxon>Calditrichia</taxon>
        <taxon>Calditrichales</taxon>
        <taxon>Calditrichaceae</taxon>
        <taxon>Caldithrix</taxon>
    </lineage>
</organism>
<feature type="transmembrane region" description="Helical" evidence="1">
    <location>
        <begin position="373"/>
        <end position="394"/>
    </location>
</feature>
<protein>
    <recommendedName>
        <fullName evidence="3">Multi antimicrobial extrusion protein MatE</fullName>
    </recommendedName>
</protein>
<dbReference type="AlphaFoldDB" id="A0A7V5RPC3"/>
<name>A0A7V5RPC3_CALAY</name>
<feature type="transmembrane region" description="Helical" evidence="1">
    <location>
        <begin position="400"/>
        <end position="421"/>
    </location>
</feature>
<feature type="transmembrane region" description="Helical" evidence="1">
    <location>
        <begin position="123"/>
        <end position="141"/>
    </location>
</feature>
<feature type="transmembrane region" description="Helical" evidence="1">
    <location>
        <begin position="230"/>
        <end position="251"/>
    </location>
</feature>
<feature type="transmembrane region" description="Helical" evidence="1">
    <location>
        <begin position="153"/>
        <end position="174"/>
    </location>
</feature>
<feature type="transmembrane region" description="Helical" evidence="1">
    <location>
        <begin position="303"/>
        <end position="323"/>
    </location>
</feature>
<sequence length="434" mass="48442">MLTPKKIMRFWFPLAATWLMMSVEGPFVTAVIARLADETHNLAAFGIAYAFALLAESPVIMLMAAATSLVRGRTSYRRLRRFTLVLVGLVTLSLAGALFSPFFDFLIYDVLNLSPLIHDLTHQTLVFMLVWPGAIAWRRFLQGLLIVNNKTRIVSYGTAIRLVLMALTALFFYFHPLLPGAAVGGLALGVGVVAEMAVTWYLSRSTIRKVLGQREKAPEKILSMRGILRFYYPLALATFLGLGIQPMLTFFLGQSRMALESLAILPVINAFIFIFRSIGLSFQEVAITFLHHSREQFSFLHRFVLKVALAITLLVLLIVLTPLSRLWYQDISGLSLTLTRLSLIPTLIMSLLPALSLYISWQRAVEVQAHQTRHLTLSTFIEVSVIGLVMLLLIRADFIGIYAVAIAMTCGRLAANAYLFVTNLRAEKILFSAN</sequence>
<gene>
    <name evidence="2" type="ORF">ENJ15_03300</name>
</gene>
<evidence type="ECO:0000313" key="2">
    <source>
        <dbReference type="EMBL" id="HHM02012.1"/>
    </source>
</evidence>
<feature type="transmembrane region" description="Helical" evidence="1">
    <location>
        <begin position="180"/>
        <end position="202"/>
    </location>
</feature>
<evidence type="ECO:0008006" key="3">
    <source>
        <dbReference type="Google" id="ProtNLM"/>
    </source>
</evidence>
<keyword evidence="1" id="KW-0472">Membrane</keyword>
<feature type="transmembrane region" description="Helical" evidence="1">
    <location>
        <begin position="343"/>
        <end position="361"/>
    </location>
</feature>
<keyword evidence="1" id="KW-1133">Transmembrane helix</keyword>
<accession>A0A7V5RPC3</accession>
<comment type="caution">
    <text evidence="2">The sequence shown here is derived from an EMBL/GenBank/DDBJ whole genome shotgun (WGS) entry which is preliminary data.</text>
</comment>
<reference evidence="2" key="1">
    <citation type="journal article" date="2020" name="mSystems">
        <title>Genome- and Community-Level Interaction Insights into Carbon Utilization and Element Cycling Functions of Hydrothermarchaeota in Hydrothermal Sediment.</title>
        <authorList>
            <person name="Zhou Z."/>
            <person name="Liu Y."/>
            <person name="Xu W."/>
            <person name="Pan J."/>
            <person name="Luo Z.H."/>
            <person name="Li M."/>
        </authorList>
    </citation>
    <scope>NUCLEOTIDE SEQUENCE [LARGE SCALE GENOMIC DNA]</scope>
    <source>
        <strain evidence="2">HyVt-460</strain>
    </source>
</reference>
<dbReference type="EMBL" id="DRLI01000126">
    <property type="protein sequence ID" value="HHM02012.1"/>
    <property type="molecule type" value="Genomic_DNA"/>
</dbReference>
<proteinExistence type="predicted"/>